<name>A0A6C0KF72_9ZZZZ</name>
<keyword evidence="1" id="KW-0472">Membrane</keyword>
<keyword evidence="1" id="KW-0812">Transmembrane</keyword>
<evidence type="ECO:0000313" key="2">
    <source>
        <dbReference type="EMBL" id="QHU15993.1"/>
    </source>
</evidence>
<protein>
    <submittedName>
        <fullName evidence="2">Uncharacterized protein</fullName>
    </submittedName>
</protein>
<evidence type="ECO:0000256" key="1">
    <source>
        <dbReference type="SAM" id="Phobius"/>
    </source>
</evidence>
<keyword evidence="1" id="KW-1133">Transmembrane helix</keyword>
<accession>A0A6C0KF72</accession>
<feature type="transmembrane region" description="Helical" evidence="1">
    <location>
        <begin position="36"/>
        <end position="52"/>
    </location>
</feature>
<sequence length="60" mass="7127">MDQHLISYYIGILIIFLINAYILFQPDQKMMTVKQYATLNLAGAFFIAYYFLHKENKISF</sequence>
<feature type="transmembrane region" description="Helical" evidence="1">
    <location>
        <begin position="6"/>
        <end position="24"/>
    </location>
</feature>
<dbReference type="EMBL" id="MN740872">
    <property type="protein sequence ID" value="QHU15993.1"/>
    <property type="molecule type" value="Genomic_DNA"/>
</dbReference>
<dbReference type="AlphaFoldDB" id="A0A6C0KF72"/>
<organism evidence="2">
    <name type="scientific">viral metagenome</name>
    <dbReference type="NCBI Taxonomy" id="1070528"/>
    <lineage>
        <taxon>unclassified sequences</taxon>
        <taxon>metagenomes</taxon>
        <taxon>organismal metagenomes</taxon>
    </lineage>
</organism>
<proteinExistence type="predicted"/>
<reference evidence="2" key="1">
    <citation type="journal article" date="2020" name="Nature">
        <title>Giant virus diversity and host interactions through global metagenomics.</title>
        <authorList>
            <person name="Schulz F."/>
            <person name="Roux S."/>
            <person name="Paez-Espino D."/>
            <person name="Jungbluth S."/>
            <person name="Walsh D.A."/>
            <person name="Denef V.J."/>
            <person name="McMahon K.D."/>
            <person name="Konstantinidis K.T."/>
            <person name="Eloe-Fadrosh E.A."/>
            <person name="Kyrpides N.C."/>
            <person name="Woyke T."/>
        </authorList>
    </citation>
    <scope>NUCLEOTIDE SEQUENCE</scope>
    <source>
        <strain evidence="2">GVMAG-S-3300010158-109</strain>
    </source>
</reference>